<gene>
    <name evidence="1" type="ORF">VNO78_07897</name>
</gene>
<dbReference type="AlphaFoldDB" id="A0AAN9SWZ8"/>
<evidence type="ECO:0000313" key="2">
    <source>
        <dbReference type="Proteomes" id="UP001386955"/>
    </source>
</evidence>
<accession>A0AAN9SWZ8</accession>
<sequence length="86" mass="9931">MNCWKTSNYFSDFILTIMSANRSSIEEPDRAEYQGVGPGRAEDEVVVWSLPRTKVTNTRVIGVMKVEVDVRRERYKARIGYNISKD</sequence>
<protein>
    <submittedName>
        <fullName evidence="1">Uncharacterized protein</fullName>
    </submittedName>
</protein>
<dbReference type="EMBL" id="JAYMYS010000002">
    <property type="protein sequence ID" value="KAK7406274.1"/>
    <property type="molecule type" value="Genomic_DNA"/>
</dbReference>
<evidence type="ECO:0000313" key="1">
    <source>
        <dbReference type="EMBL" id="KAK7406274.1"/>
    </source>
</evidence>
<comment type="caution">
    <text evidence="1">The sequence shown here is derived from an EMBL/GenBank/DDBJ whole genome shotgun (WGS) entry which is preliminary data.</text>
</comment>
<name>A0AAN9SWZ8_PSOTE</name>
<proteinExistence type="predicted"/>
<reference evidence="1 2" key="1">
    <citation type="submission" date="2024-01" db="EMBL/GenBank/DDBJ databases">
        <title>The genomes of 5 underutilized Papilionoideae crops provide insights into root nodulation and disease resistanc.</title>
        <authorList>
            <person name="Jiang F."/>
        </authorList>
    </citation>
    <scope>NUCLEOTIDE SEQUENCE [LARGE SCALE GENOMIC DNA]</scope>
    <source>
        <strain evidence="1">DUOXIRENSHENG_FW03</strain>
        <tissue evidence="1">Leaves</tissue>
    </source>
</reference>
<dbReference type="Proteomes" id="UP001386955">
    <property type="component" value="Unassembled WGS sequence"/>
</dbReference>
<keyword evidence="2" id="KW-1185">Reference proteome</keyword>
<organism evidence="1 2">
    <name type="scientific">Psophocarpus tetragonolobus</name>
    <name type="common">Winged bean</name>
    <name type="synonym">Dolichos tetragonolobus</name>
    <dbReference type="NCBI Taxonomy" id="3891"/>
    <lineage>
        <taxon>Eukaryota</taxon>
        <taxon>Viridiplantae</taxon>
        <taxon>Streptophyta</taxon>
        <taxon>Embryophyta</taxon>
        <taxon>Tracheophyta</taxon>
        <taxon>Spermatophyta</taxon>
        <taxon>Magnoliopsida</taxon>
        <taxon>eudicotyledons</taxon>
        <taxon>Gunneridae</taxon>
        <taxon>Pentapetalae</taxon>
        <taxon>rosids</taxon>
        <taxon>fabids</taxon>
        <taxon>Fabales</taxon>
        <taxon>Fabaceae</taxon>
        <taxon>Papilionoideae</taxon>
        <taxon>50 kb inversion clade</taxon>
        <taxon>NPAAA clade</taxon>
        <taxon>indigoferoid/millettioid clade</taxon>
        <taxon>Phaseoleae</taxon>
        <taxon>Psophocarpus</taxon>
    </lineage>
</organism>